<dbReference type="SUPFAM" id="SSF51294">
    <property type="entry name" value="Hedgehog/intein (Hint) domain"/>
    <property type="match status" value="1"/>
</dbReference>
<gene>
    <name evidence="2" type="ORF">SAMN05421665_0756</name>
</gene>
<dbReference type="Proteomes" id="UP000186997">
    <property type="component" value="Unassembled WGS sequence"/>
</dbReference>
<dbReference type="InterPro" id="IPR006141">
    <property type="entry name" value="Intein_N"/>
</dbReference>
<dbReference type="Pfam" id="PF13403">
    <property type="entry name" value="Hint_2"/>
    <property type="match status" value="1"/>
</dbReference>
<reference evidence="3" key="1">
    <citation type="submission" date="2017-01" db="EMBL/GenBank/DDBJ databases">
        <authorList>
            <person name="Varghese N."/>
            <person name="Submissions S."/>
        </authorList>
    </citation>
    <scope>NUCLEOTIDE SEQUENCE [LARGE SCALE GENOMIC DNA]</scope>
    <source>
        <strain evidence="3">DSM 29591</strain>
    </source>
</reference>
<dbReference type="InterPro" id="IPR036844">
    <property type="entry name" value="Hint_dom_sf"/>
</dbReference>
<evidence type="ECO:0000313" key="3">
    <source>
        <dbReference type="Proteomes" id="UP000186997"/>
    </source>
</evidence>
<keyword evidence="3" id="KW-1185">Reference proteome</keyword>
<organism evidence="2 3">
    <name type="scientific">Yoonia rosea</name>
    <dbReference type="NCBI Taxonomy" id="287098"/>
    <lineage>
        <taxon>Bacteria</taxon>
        <taxon>Pseudomonadati</taxon>
        <taxon>Pseudomonadota</taxon>
        <taxon>Alphaproteobacteria</taxon>
        <taxon>Rhodobacterales</taxon>
        <taxon>Paracoccaceae</taxon>
        <taxon>Yoonia</taxon>
    </lineage>
</organism>
<dbReference type="STRING" id="287098.SAMN05421665_0756"/>
<dbReference type="GO" id="GO:0016539">
    <property type="term" value="P:intein-mediated protein splicing"/>
    <property type="evidence" value="ECO:0007669"/>
    <property type="project" value="InterPro"/>
</dbReference>
<evidence type="ECO:0000313" key="2">
    <source>
        <dbReference type="EMBL" id="SIT78332.1"/>
    </source>
</evidence>
<dbReference type="AlphaFoldDB" id="A0A1R3WKI2"/>
<sequence>MTRDTQNKLSTDIDSDNTDTAAGADFVHSFHELERVVPCFTPGTMIATPRGEVAVETLKAGGRILTRDNGIQAINWVGQKRLDFMELKKAPQLRPIVIAAGALGDGMPERDMMVSPTHRVLITSHKAELYFGQSEILVPAKYMLALEGVSVSDQPYVTYIHMMCENHEIVLADGAWSESFQPGDHTLKGFDEDQREELFALFPELATEEGLAAYRAARRTLGKREAALLFTS</sequence>
<dbReference type="EMBL" id="FTPR01000001">
    <property type="protein sequence ID" value="SIT78332.1"/>
    <property type="molecule type" value="Genomic_DNA"/>
</dbReference>
<name>A0A1R3WKI2_9RHOB</name>
<dbReference type="OrthoDB" id="6305173at2"/>
<evidence type="ECO:0000259" key="1">
    <source>
        <dbReference type="Pfam" id="PF13403"/>
    </source>
</evidence>
<feature type="domain" description="Hedgehog/Intein (Hint)" evidence="1">
    <location>
        <begin position="38"/>
        <end position="184"/>
    </location>
</feature>
<protein>
    <submittedName>
        <fullName evidence="2">Hint domain-containing protein</fullName>
    </submittedName>
</protein>
<dbReference type="Gene3D" id="2.170.16.10">
    <property type="entry name" value="Hedgehog/Intein (Hint) domain"/>
    <property type="match status" value="1"/>
</dbReference>
<accession>A0A1R3WKI2</accession>
<proteinExistence type="predicted"/>
<dbReference type="RefSeq" id="WP_084190719.1">
    <property type="nucleotide sequence ID" value="NZ_FTPR01000001.1"/>
</dbReference>
<dbReference type="PROSITE" id="PS50817">
    <property type="entry name" value="INTEIN_N_TER"/>
    <property type="match status" value="1"/>
</dbReference>
<dbReference type="InterPro" id="IPR028992">
    <property type="entry name" value="Hedgehog/Intein_dom"/>
</dbReference>